<proteinExistence type="predicted"/>
<dbReference type="AlphaFoldDB" id="A0A2G2WY08"/>
<protein>
    <submittedName>
        <fullName evidence="2">Uncharacterized protein</fullName>
    </submittedName>
</protein>
<evidence type="ECO:0000313" key="3">
    <source>
        <dbReference type="Proteomes" id="UP000224567"/>
    </source>
</evidence>
<dbReference type="Proteomes" id="UP000224567">
    <property type="component" value="Unassembled WGS sequence"/>
</dbReference>
<feature type="compositionally biased region" description="Polar residues" evidence="1">
    <location>
        <begin position="1"/>
        <end position="15"/>
    </location>
</feature>
<dbReference type="EMBL" id="MLFT02000004">
    <property type="protein sequence ID" value="PHT50118.1"/>
    <property type="molecule type" value="Genomic_DNA"/>
</dbReference>
<name>A0A2G2WY08_CAPBA</name>
<evidence type="ECO:0000256" key="1">
    <source>
        <dbReference type="SAM" id="MobiDB-lite"/>
    </source>
</evidence>
<evidence type="ECO:0000313" key="2">
    <source>
        <dbReference type="EMBL" id="PHT50118.1"/>
    </source>
</evidence>
<organism evidence="2 3">
    <name type="scientific">Capsicum baccatum</name>
    <name type="common">Peruvian pepper</name>
    <dbReference type="NCBI Taxonomy" id="33114"/>
    <lineage>
        <taxon>Eukaryota</taxon>
        <taxon>Viridiplantae</taxon>
        <taxon>Streptophyta</taxon>
        <taxon>Embryophyta</taxon>
        <taxon>Tracheophyta</taxon>
        <taxon>Spermatophyta</taxon>
        <taxon>Magnoliopsida</taxon>
        <taxon>eudicotyledons</taxon>
        <taxon>Gunneridae</taxon>
        <taxon>Pentapetalae</taxon>
        <taxon>asterids</taxon>
        <taxon>lamiids</taxon>
        <taxon>Solanales</taxon>
        <taxon>Solanaceae</taxon>
        <taxon>Solanoideae</taxon>
        <taxon>Capsiceae</taxon>
        <taxon>Capsicum</taxon>
    </lineage>
</organism>
<reference evidence="3" key="2">
    <citation type="journal article" date="2017" name="J. Anim. Genet.">
        <title>Multiple reference genome sequences of hot pepper reveal the massive evolution of plant disease resistance genes by retroduplication.</title>
        <authorList>
            <person name="Kim S."/>
            <person name="Park J."/>
            <person name="Yeom S.-I."/>
            <person name="Kim Y.-M."/>
            <person name="Seo E."/>
            <person name="Kim K.-T."/>
            <person name="Kim M.-S."/>
            <person name="Lee J.M."/>
            <person name="Cheong K."/>
            <person name="Shin H.-S."/>
            <person name="Kim S.-B."/>
            <person name="Han K."/>
            <person name="Lee J."/>
            <person name="Park M."/>
            <person name="Lee H.-A."/>
            <person name="Lee H.-Y."/>
            <person name="Lee Y."/>
            <person name="Oh S."/>
            <person name="Lee J.H."/>
            <person name="Choi E."/>
            <person name="Choi E."/>
            <person name="Lee S.E."/>
            <person name="Jeon J."/>
            <person name="Kim H."/>
            <person name="Choi G."/>
            <person name="Song H."/>
            <person name="Lee J."/>
            <person name="Lee S.-C."/>
            <person name="Kwon J.-K."/>
            <person name="Lee H.-Y."/>
            <person name="Koo N."/>
            <person name="Hong Y."/>
            <person name="Kim R.W."/>
            <person name="Kang W.-H."/>
            <person name="Huh J.H."/>
            <person name="Kang B.-C."/>
            <person name="Yang T.-J."/>
            <person name="Lee Y.-H."/>
            <person name="Bennetzen J.L."/>
            <person name="Choi D."/>
        </authorList>
    </citation>
    <scope>NUCLEOTIDE SEQUENCE [LARGE SCALE GENOMIC DNA]</scope>
    <source>
        <strain evidence="3">cv. PBC81</strain>
    </source>
</reference>
<reference evidence="2 3" key="1">
    <citation type="journal article" date="2017" name="Genome Biol.">
        <title>New reference genome sequences of hot pepper reveal the massive evolution of plant disease-resistance genes by retroduplication.</title>
        <authorList>
            <person name="Kim S."/>
            <person name="Park J."/>
            <person name="Yeom S.I."/>
            <person name="Kim Y.M."/>
            <person name="Seo E."/>
            <person name="Kim K.T."/>
            <person name="Kim M.S."/>
            <person name="Lee J.M."/>
            <person name="Cheong K."/>
            <person name="Shin H.S."/>
            <person name="Kim S.B."/>
            <person name="Han K."/>
            <person name="Lee J."/>
            <person name="Park M."/>
            <person name="Lee H.A."/>
            <person name="Lee H.Y."/>
            <person name="Lee Y."/>
            <person name="Oh S."/>
            <person name="Lee J.H."/>
            <person name="Choi E."/>
            <person name="Choi E."/>
            <person name="Lee S.E."/>
            <person name="Jeon J."/>
            <person name="Kim H."/>
            <person name="Choi G."/>
            <person name="Song H."/>
            <person name="Lee J."/>
            <person name="Lee S.C."/>
            <person name="Kwon J.K."/>
            <person name="Lee H.Y."/>
            <person name="Koo N."/>
            <person name="Hong Y."/>
            <person name="Kim R.W."/>
            <person name="Kang W.H."/>
            <person name="Huh J.H."/>
            <person name="Kang B.C."/>
            <person name="Yang T.J."/>
            <person name="Lee Y.H."/>
            <person name="Bennetzen J.L."/>
            <person name="Choi D."/>
        </authorList>
    </citation>
    <scope>NUCLEOTIDE SEQUENCE [LARGE SCALE GENOMIC DNA]</scope>
    <source>
        <strain evidence="3">cv. PBC81</strain>
    </source>
</reference>
<feature type="region of interest" description="Disordered" evidence="1">
    <location>
        <begin position="1"/>
        <end position="22"/>
    </location>
</feature>
<keyword evidence="3" id="KW-1185">Reference proteome</keyword>
<accession>A0A2G2WY08</accession>
<comment type="caution">
    <text evidence="2">The sequence shown here is derived from an EMBL/GenBank/DDBJ whole genome shotgun (WGS) entry which is preliminary data.</text>
</comment>
<gene>
    <name evidence="2" type="ORF">CQW23_09865</name>
</gene>
<sequence length="160" mass="17634">MDLNLSNQPSQTAKTSIEEPPMLESKELPSHLRYMFLGYGNTLSVSVADDLSKQHIEALISALKRYKRAMGWSIDDIIGIPPGICMHKSHLEEDCMPTKCHSIGAAYAQQCHSIGAAYAKAFCSTRQSIRHGLCYGLLLNYAKLKAPPMPLPLLSESTMP</sequence>
<dbReference type="OrthoDB" id="1752182at2759"/>